<evidence type="ECO:0000256" key="2">
    <source>
        <dbReference type="ARBA" id="ARBA00023002"/>
    </source>
</evidence>
<comment type="caution">
    <text evidence="7">The sequence shown here is derived from an EMBL/GenBank/DDBJ whole genome shotgun (WGS) entry which is preliminary data.</text>
</comment>
<feature type="domain" description="3-hydroxyisobutyrate dehydrogenase-like NAD-binding" evidence="6">
    <location>
        <begin position="161"/>
        <end position="280"/>
    </location>
</feature>
<dbReference type="SUPFAM" id="SSF51735">
    <property type="entry name" value="NAD(P)-binding Rossmann-fold domains"/>
    <property type="match status" value="1"/>
</dbReference>
<protein>
    <submittedName>
        <fullName evidence="7">Phosphogluconate dehydrogenase</fullName>
    </submittedName>
</protein>
<dbReference type="InterPro" id="IPR029154">
    <property type="entry name" value="HIBADH-like_NADP-bd"/>
</dbReference>
<dbReference type="InterPro" id="IPR013328">
    <property type="entry name" value="6PGD_dom2"/>
</dbReference>
<evidence type="ECO:0000256" key="3">
    <source>
        <dbReference type="ARBA" id="ARBA00023027"/>
    </source>
</evidence>
<dbReference type="GO" id="GO:0050661">
    <property type="term" value="F:NADP binding"/>
    <property type="evidence" value="ECO:0007669"/>
    <property type="project" value="InterPro"/>
</dbReference>
<dbReference type="PIRSF" id="PIRSF000103">
    <property type="entry name" value="HIBADH"/>
    <property type="match status" value="1"/>
</dbReference>
<evidence type="ECO:0000259" key="6">
    <source>
        <dbReference type="Pfam" id="PF14833"/>
    </source>
</evidence>
<dbReference type="PANTHER" id="PTHR43060">
    <property type="entry name" value="3-HYDROXYISOBUTYRATE DEHYDROGENASE-LIKE 1, MITOCHONDRIAL-RELATED"/>
    <property type="match status" value="1"/>
</dbReference>
<keyword evidence="3" id="KW-0520">NAD</keyword>
<dbReference type="Gene3D" id="3.40.50.720">
    <property type="entry name" value="NAD(P)-binding Rossmann-like Domain"/>
    <property type="match status" value="1"/>
</dbReference>
<dbReference type="AlphaFoldDB" id="A0A0J6WXF4"/>
<dbReference type="Gene3D" id="1.10.1040.10">
    <property type="entry name" value="N-(1-d-carboxylethyl)-l-norvaline Dehydrogenase, domain 2"/>
    <property type="match status" value="1"/>
</dbReference>
<dbReference type="InterPro" id="IPR006115">
    <property type="entry name" value="6PGDH_NADP-bd"/>
</dbReference>
<evidence type="ECO:0000256" key="1">
    <source>
        <dbReference type="ARBA" id="ARBA00009080"/>
    </source>
</evidence>
<dbReference type="OrthoDB" id="9804542at2"/>
<dbReference type="Pfam" id="PF14833">
    <property type="entry name" value="NAD_binding_11"/>
    <property type="match status" value="1"/>
</dbReference>
<evidence type="ECO:0000313" key="8">
    <source>
        <dbReference type="Proteomes" id="UP000036503"/>
    </source>
</evidence>
<dbReference type="InterPro" id="IPR015815">
    <property type="entry name" value="HIBADH-related"/>
</dbReference>
<dbReference type="InterPro" id="IPR008927">
    <property type="entry name" value="6-PGluconate_DH-like_C_sf"/>
</dbReference>
<feature type="domain" description="6-phosphogluconate dehydrogenase NADP-binding" evidence="5">
    <location>
        <begin position="2"/>
        <end position="157"/>
    </location>
</feature>
<evidence type="ECO:0000259" key="5">
    <source>
        <dbReference type="Pfam" id="PF03446"/>
    </source>
</evidence>
<organism evidence="7 8">
    <name type="scientific">Megasphaera cerevisiae DSM 20462</name>
    <dbReference type="NCBI Taxonomy" id="1122219"/>
    <lineage>
        <taxon>Bacteria</taxon>
        <taxon>Bacillati</taxon>
        <taxon>Bacillota</taxon>
        <taxon>Negativicutes</taxon>
        <taxon>Veillonellales</taxon>
        <taxon>Veillonellaceae</taxon>
        <taxon>Megasphaera</taxon>
    </lineage>
</organism>
<dbReference type="SUPFAM" id="SSF48179">
    <property type="entry name" value="6-phosphogluconate dehydrogenase C-terminal domain-like"/>
    <property type="match status" value="1"/>
</dbReference>
<dbReference type="InParanoid" id="A0A0J6WXF4"/>
<keyword evidence="2" id="KW-0560">Oxidoreductase</keyword>
<dbReference type="GO" id="GO:0016491">
    <property type="term" value="F:oxidoreductase activity"/>
    <property type="evidence" value="ECO:0007669"/>
    <property type="project" value="UniProtKB-KW"/>
</dbReference>
<dbReference type="PANTHER" id="PTHR43060:SF3">
    <property type="entry name" value="2-HYDROXY-3-OXOPROPIONATE REDUCTASE"/>
    <property type="match status" value="1"/>
</dbReference>
<proteinExistence type="inferred from homology"/>
<comment type="similarity">
    <text evidence="1">Belongs to the HIBADH-related family.</text>
</comment>
<dbReference type="Proteomes" id="UP000036503">
    <property type="component" value="Unassembled WGS sequence"/>
</dbReference>
<gene>
    <name evidence="7" type="ORF">AB840_03660</name>
</gene>
<dbReference type="STRING" id="39029.BSR42_01750"/>
<feature type="active site" evidence="4">
    <location>
        <position position="167"/>
    </location>
</feature>
<sequence>MNIGFLGMGVMGLPMVKNLIQKSEYDVYGYDIVPDQVAEFTKAGGHPADTMEAVYKNCDIIMQMLPTHAVIIRSIENAIQYGKKGNIIIDLSSTAPHIIQELYAKTRAAGMYLLDSPVSGGNTKAAAGTLAIMTGGDKEIFDQMRPLLECMGYPVYTGGPGSGDVTKLINNTIAGAYLAAIAEGYAFAAKAGIDLQTTFEATRTGFAGGPVYEDKVPKIIERDYVPGARIAVHRKDLINAKQYAHHLGIDLPVTDVTLRIMDWMKDNGYIDIDQAGIIKYFEEKMDVTVGKTD</sequence>
<evidence type="ECO:0000256" key="4">
    <source>
        <dbReference type="PIRSR" id="PIRSR000103-1"/>
    </source>
</evidence>
<reference evidence="7 8" key="1">
    <citation type="submission" date="2015-06" db="EMBL/GenBank/DDBJ databases">
        <title>Draft genome sequence of beer spoilage bacterium Megasphaera cerevisiae type strain 20462.</title>
        <authorList>
            <person name="Kutumbaka K."/>
            <person name="Pasmowitz J."/>
            <person name="Mategko J."/>
            <person name="Reyes D."/>
            <person name="Friedrich A."/>
            <person name="Han S."/>
            <person name="Martens-Habbena W."/>
            <person name="Neal-McKinney J."/>
            <person name="Janagama H.K."/>
            <person name="Nadala C."/>
            <person name="Samadpour M."/>
        </authorList>
    </citation>
    <scope>NUCLEOTIDE SEQUENCE [LARGE SCALE GENOMIC DNA]</scope>
    <source>
        <strain evidence="7 8">DSM 20462</strain>
    </source>
</reference>
<dbReference type="RefSeq" id="WP_048513467.1">
    <property type="nucleotide sequence ID" value="NZ_FUXD01000005.1"/>
</dbReference>
<name>A0A0J6WXF4_9FIRM</name>
<accession>A0A0J6WXF4</accession>
<dbReference type="PATRIC" id="fig|1122219.3.peg.2829"/>
<dbReference type="Pfam" id="PF03446">
    <property type="entry name" value="NAD_binding_2"/>
    <property type="match status" value="1"/>
</dbReference>
<dbReference type="EMBL" id="LEKT01000007">
    <property type="protein sequence ID" value="KMO87309.1"/>
    <property type="molecule type" value="Genomic_DNA"/>
</dbReference>
<dbReference type="GO" id="GO:0051287">
    <property type="term" value="F:NAD binding"/>
    <property type="evidence" value="ECO:0007669"/>
    <property type="project" value="InterPro"/>
</dbReference>
<keyword evidence="8" id="KW-1185">Reference proteome</keyword>
<evidence type="ECO:0000313" key="7">
    <source>
        <dbReference type="EMBL" id="KMO87309.1"/>
    </source>
</evidence>
<dbReference type="InterPro" id="IPR036291">
    <property type="entry name" value="NAD(P)-bd_dom_sf"/>
</dbReference>